<evidence type="ECO:0000256" key="8">
    <source>
        <dbReference type="ARBA" id="ARBA00023133"/>
    </source>
</evidence>
<protein>
    <submittedName>
        <fullName evidence="14">Uncharacterized protein</fullName>
    </submittedName>
</protein>
<comment type="cofactor">
    <cofactor evidence="1">
        <name>heme b</name>
        <dbReference type="ChEBI" id="CHEBI:60344"/>
    </cofactor>
</comment>
<keyword evidence="5 12" id="KW-1133">Transmembrane helix</keyword>
<evidence type="ECO:0000256" key="1">
    <source>
        <dbReference type="ARBA" id="ARBA00001970"/>
    </source>
</evidence>
<keyword evidence="4" id="KW-0479">Metal-binding</keyword>
<dbReference type="InterPro" id="IPR023754">
    <property type="entry name" value="HemeA_Synthase_type2"/>
</dbReference>
<dbReference type="GO" id="GO:0120547">
    <property type="term" value="F:heme A synthase activity"/>
    <property type="evidence" value="ECO:0007669"/>
    <property type="project" value="UniProtKB-EC"/>
</dbReference>
<keyword evidence="3 12" id="KW-0812">Transmembrane</keyword>
<dbReference type="PANTHER" id="PTHR23289:SF2">
    <property type="entry name" value="CYTOCHROME C OXIDASE ASSEMBLY PROTEIN COX15 HOMOLOG"/>
    <property type="match status" value="1"/>
</dbReference>
<evidence type="ECO:0000256" key="12">
    <source>
        <dbReference type="SAM" id="Phobius"/>
    </source>
</evidence>
<dbReference type="PANTHER" id="PTHR23289">
    <property type="entry name" value="CYTOCHROME C OXIDASE ASSEMBLY PROTEIN COX15"/>
    <property type="match status" value="1"/>
</dbReference>
<dbReference type="WBParaSite" id="jg14427">
    <property type="protein sequence ID" value="jg14427"/>
    <property type="gene ID" value="jg14427"/>
</dbReference>
<evidence type="ECO:0000256" key="11">
    <source>
        <dbReference type="ARBA" id="ARBA00048044"/>
    </source>
</evidence>
<comment type="pathway">
    <text evidence="10">Porphyrin-containing compound metabolism; heme A biosynthesis; heme A from heme O: step 1/1.</text>
</comment>
<dbReference type="AlphaFoldDB" id="A0A915D1L0"/>
<dbReference type="InterPro" id="IPR003780">
    <property type="entry name" value="COX15/CtaA_fam"/>
</dbReference>
<keyword evidence="7" id="KW-0408">Iron</keyword>
<feature type="transmembrane region" description="Helical" evidence="12">
    <location>
        <begin position="40"/>
        <end position="63"/>
    </location>
</feature>
<dbReference type="GO" id="GO:0006784">
    <property type="term" value="P:heme A biosynthetic process"/>
    <property type="evidence" value="ECO:0007669"/>
    <property type="project" value="InterPro"/>
</dbReference>
<evidence type="ECO:0000256" key="6">
    <source>
        <dbReference type="ARBA" id="ARBA00023002"/>
    </source>
</evidence>
<sequence>MKVKMMVAGSLLLTQGFLGWYMVKSGLDPSKNSNTDIPRITLICLTAFVLYSLFFSTGLSNVLKPYDHSHLAKIGKLRGMTHGNKLLVFTTAVMGAFVAGLDAA</sequence>
<reference evidence="14" key="1">
    <citation type="submission" date="2022-11" db="UniProtKB">
        <authorList>
            <consortium name="WormBaseParasite"/>
        </authorList>
    </citation>
    <scope>IDENTIFICATION</scope>
</reference>
<keyword evidence="9 12" id="KW-0472">Membrane</keyword>
<evidence type="ECO:0000256" key="9">
    <source>
        <dbReference type="ARBA" id="ARBA00023136"/>
    </source>
</evidence>
<dbReference type="GO" id="GO:0016653">
    <property type="term" value="F:oxidoreductase activity, acting on NAD(P)H, heme protein as acceptor"/>
    <property type="evidence" value="ECO:0007669"/>
    <property type="project" value="TreeGrafter"/>
</dbReference>
<evidence type="ECO:0000256" key="7">
    <source>
        <dbReference type="ARBA" id="ARBA00023004"/>
    </source>
</evidence>
<organism evidence="13 14">
    <name type="scientific">Ditylenchus dipsaci</name>
    <dbReference type="NCBI Taxonomy" id="166011"/>
    <lineage>
        <taxon>Eukaryota</taxon>
        <taxon>Metazoa</taxon>
        <taxon>Ecdysozoa</taxon>
        <taxon>Nematoda</taxon>
        <taxon>Chromadorea</taxon>
        <taxon>Rhabditida</taxon>
        <taxon>Tylenchina</taxon>
        <taxon>Tylenchomorpha</taxon>
        <taxon>Sphaerularioidea</taxon>
        <taxon>Anguinidae</taxon>
        <taxon>Anguininae</taxon>
        <taxon>Ditylenchus</taxon>
    </lineage>
</organism>
<evidence type="ECO:0000256" key="4">
    <source>
        <dbReference type="ARBA" id="ARBA00022723"/>
    </source>
</evidence>
<keyword evidence="13" id="KW-1185">Reference proteome</keyword>
<dbReference type="Pfam" id="PF02628">
    <property type="entry name" value="COX15-CtaA"/>
    <property type="match status" value="1"/>
</dbReference>
<evidence type="ECO:0000256" key="5">
    <source>
        <dbReference type="ARBA" id="ARBA00022989"/>
    </source>
</evidence>
<evidence type="ECO:0000256" key="10">
    <source>
        <dbReference type="ARBA" id="ARBA00044501"/>
    </source>
</evidence>
<proteinExistence type="predicted"/>
<name>A0A915D1L0_9BILA</name>
<keyword evidence="6" id="KW-0560">Oxidoreductase</keyword>
<comment type="subcellular location">
    <subcellularLocation>
        <location evidence="2">Membrane</location>
        <topology evidence="2">Multi-pass membrane protein</topology>
    </subcellularLocation>
</comment>
<evidence type="ECO:0000256" key="3">
    <source>
        <dbReference type="ARBA" id="ARBA00022692"/>
    </source>
</evidence>
<accession>A0A915D1L0</accession>
<feature type="transmembrane region" description="Helical" evidence="12">
    <location>
        <begin position="84"/>
        <end position="101"/>
    </location>
</feature>
<evidence type="ECO:0000313" key="14">
    <source>
        <dbReference type="WBParaSite" id="jg14427"/>
    </source>
</evidence>
<evidence type="ECO:0000256" key="2">
    <source>
        <dbReference type="ARBA" id="ARBA00004141"/>
    </source>
</evidence>
<dbReference type="GO" id="GO:0046872">
    <property type="term" value="F:metal ion binding"/>
    <property type="evidence" value="ECO:0007669"/>
    <property type="project" value="UniProtKB-KW"/>
</dbReference>
<dbReference type="GO" id="GO:0005743">
    <property type="term" value="C:mitochondrial inner membrane"/>
    <property type="evidence" value="ECO:0007669"/>
    <property type="project" value="TreeGrafter"/>
</dbReference>
<evidence type="ECO:0000313" key="13">
    <source>
        <dbReference type="Proteomes" id="UP000887574"/>
    </source>
</evidence>
<dbReference type="Proteomes" id="UP000887574">
    <property type="component" value="Unplaced"/>
</dbReference>
<comment type="catalytic activity">
    <reaction evidence="11">
        <text>Fe(II)-heme o + 2 A + H2O = Fe(II)-heme a + 2 AH2</text>
        <dbReference type="Rhea" id="RHEA:63388"/>
        <dbReference type="ChEBI" id="CHEBI:13193"/>
        <dbReference type="ChEBI" id="CHEBI:15377"/>
        <dbReference type="ChEBI" id="CHEBI:17499"/>
        <dbReference type="ChEBI" id="CHEBI:60530"/>
        <dbReference type="ChEBI" id="CHEBI:61715"/>
        <dbReference type="EC" id="1.17.99.9"/>
    </reaction>
    <physiologicalReaction direction="left-to-right" evidence="11">
        <dbReference type="Rhea" id="RHEA:63389"/>
    </physiologicalReaction>
</comment>
<keyword evidence="8" id="KW-0350">Heme biosynthesis</keyword>